<organism evidence="2 3">
    <name type="scientific">Desulfomonile tiedjei</name>
    <dbReference type="NCBI Taxonomy" id="2358"/>
    <lineage>
        <taxon>Bacteria</taxon>
        <taxon>Pseudomonadati</taxon>
        <taxon>Thermodesulfobacteriota</taxon>
        <taxon>Desulfomonilia</taxon>
        <taxon>Desulfomonilales</taxon>
        <taxon>Desulfomonilaceae</taxon>
        <taxon>Desulfomonile</taxon>
    </lineage>
</organism>
<feature type="region of interest" description="Disordered" evidence="1">
    <location>
        <begin position="23"/>
        <end position="115"/>
    </location>
</feature>
<sequence>MAEQKYKSPEELGEAVGRKIEELFGGLFADESPQEDKPPEPAKPEPIIPSVTPVSVPKSVPTPISAAAPAPAQRPVRATAPAPSVPRPAPLKPQPARPLPKPAESAPPVAAAQHKGPSPFEEAIEQIEVIVLNLEWEVSPESIRELFQKLKELERVFTSEGPARNILAMNMRILPRFDRPDSVPHPALLKLLQDSVAALKSLHAAPMRPPNQSLISSITNSYKQIMSAVASVPEPAAKKTDAPERTAPEFGTVVNKVGGAVRSLEEVSQRLARILGVLRQGGDMSSEEITRRLGTLEHLLSERVGQLSSLQKELSHVPKPVAGTEAGSASDQSAVMMFLWEGIPLAVPSSSLAGLYPLAKTQAAQFKDKQDITLGTLFLKRLPLKKATKTAGALPTWLVHLSRGEKHFFVLADRLIGYRRSPMTVDVENQARLKIGQSIYTIISKSMLR</sequence>
<evidence type="ECO:0000256" key="1">
    <source>
        <dbReference type="SAM" id="MobiDB-lite"/>
    </source>
</evidence>
<feature type="compositionally biased region" description="Pro residues" evidence="1">
    <location>
        <begin position="83"/>
        <end position="101"/>
    </location>
</feature>
<name>A0A9D6Z5C7_9BACT</name>
<protein>
    <submittedName>
        <fullName evidence="2">Uncharacterized protein</fullName>
    </submittedName>
</protein>
<evidence type="ECO:0000313" key="2">
    <source>
        <dbReference type="EMBL" id="MBI5251954.1"/>
    </source>
</evidence>
<comment type="caution">
    <text evidence="2">The sequence shown here is derived from an EMBL/GenBank/DDBJ whole genome shotgun (WGS) entry which is preliminary data.</text>
</comment>
<dbReference type="EMBL" id="JACRDE010000545">
    <property type="protein sequence ID" value="MBI5251954.1"/>
    <property type="molecule type" value="Genomic_DNA"/>
</dbReference>
<gene>
    <name evidence="2" type="ORF">HY912_20875</name>
</gene>
<feature type="compositionally biased region" description="Basic and acidic residues" evidence="1">
    <location>
        <begin position="34"/>
        <end position="43"/>
    </location>
</feature>
<dbReference type="Proteomes" id="UP000807825">
    <property type="component" value="Unassembled WGS sequence"/>
</dbReference>
<evidence type="ECO:0000313" key="3">
    <source>
        <dbReference type="Proteomes" id="UP000807825"/>
    </source>
</evidence>
<proteinExistence type="predicted"/>
<reference evidence="2" key="1">
    <citation type="submission" date="2020-07" db="EMBL/GenBank/DDBJ databases">
        <title>Huge and variable diversity of episymbiotic CPR bacteria and DPANN archaea in groundwater ecosystems.</title>
        <authorList>
            <person name="He C.Y."/>
            <person name="Keren R."/>
            <person name="Whittaker M."/>
            <person name="Farag I.F."/>
            <person name="Doudna J."/>
            <person name="Cate J.H.D."/>
            <person name="Banfield J.F."/>
        </authorList>
    </citation>
    <scope>NUCLEOTIDE SEQUENCE</scope>
    <source>
        <strain evidence="2">NC_groundwater_1664_Pr3_B-0.1um_52_9</strain>
    </source>
</reference>
<dbReference type="AlphaFoldDB" id="A0A9D6Z5C7"/>
<feature type="compositionally biased region" description="Low complexity" evidence="1">
    <location>
        <begin position="48"/>
        <end position="82"/>
    </location>
</feature>
<accession>A0A9D6Z5C7</accession>